<evidence type="ECO:0000256" key="14">
    <source>
        <dbReference type="ARBA" id="ARBA00066102"/>
    </source>
</evidence>
<dbReference type="InterPro" id="IPR013083">
    <property type="entry name" value="Znf_RING/FYVE/PHD"/>
</dbReference>
<accession>A0A1S3WQL4</accession>
<dbReference type="EC" id="2.3.2.27" evidence="5"/>
<evidence type="ECO:0000256" key="3">
    <source>
        <dbReference type="ARBA" id="ARBA00004718"/>
    </source>
</evidence>
<dbReference type="InParanoid" id="A0A1S3WQL4"/>
<dbReference type="OrthoDB" id="9657940at2759"/>
<dbReference type="Pfam" id="PF13445">
    <property type="entry name" value="zf-RING_UBOX"/>
    <property type="match status" value="1"/>
</dbReference>
<dbReference type="InterPro" id="IPR017907">
    <property type="entry name" value="Znf_RING_CS"/>
</dbReference>
<dbReference type="eggNOG" id="KOG2177">
    <property type="taxonomic scope" value="Eukaryota"/>
</dbReference>
<evidence type="ECO:0000256" key="7">
    <source>
        <dbReference type="ARBA" id="ARBA00022588"/>
    </source>
</evidence>
<keyword evidence="9" id="KW-0479">Metal-binding</keyword>
<keyword evidence="21" id="KW-1185">Reference proteome</keyword>
<dbReference type="InterPro" id="IPR000315">
    <property type="entry name" value="Znf_B-box"/>
</dbReference>
<evidence type="ECO:0000256" key="9">
    <source>
        <dbReference type="ARBA" id="ARBA00022723"/>
    </source>
</evidence>
<evidence type="ECO:0000256" key="17">
    <source>
        <dbReference type="PROSITE-ProRule" id="PRU00024"/>
    </source>
</evidence>
<dbReference type="SMART" id="SM00336">
    <property type="entry name" value="BBOX"/>
    <property type="match status" value="1"/>
</dbReference>
<dbReference type="GO" id="GO:0005737">
    <property type="term" value="C:cytoplasm"/>
    <property type="evidence" value="ECO:0007669"/>
    <property type="project" value="UniProtKB-SubCell"/>
</dbReference>
<keyword evidence="12" id="KW-0862">Zinc</keyword>
<dbReference type="PROSITE" id="PS50188">
    <property type="entry name" value="B302_SPRY"/>
    <property type="match status" value="1"/>
</dbReference>
<organism evidence="21 22">
    <name type="scientific">Erinaceus europaeus</name>
    <name type="common">Western European hedgehog</name>
    <dbReference type="NCBI Taxonomy" id="9365"/>
    <lineage>
        <taxon>Eukaryota</taxon>
        <taxon>Metazoa</taxon>
        <taxon>Chordata</taxon>
        <taxon>Craniata</taxon>
        <taxon>Vertebrata</taxon>
        <taxon>Euteleostomi</taxon>
        <taxon>Mammalia</taxon>
        <taxon>Eutheria</taxon>
        <taxon>Laurasiatheria</taxon>
        <taxon>Eulipotyphla</taxon>
        <taxon>Erinaceidae</taxon>
        <taxon>Erinaceinae</taxon>
        <taxon>Erinaceus</taxon>
    </lineage>
</organism>
<dbReference type="PRINTS" id="PR01407">
    <property type="entry name" value="BUTYPHLNCDUF"/>
</dbReference>
<evidence type="ECO:0000313" key="25">
    <source>
        <dbReference type="RefSeq" id="XP_060045215.1"/>
    </source>
</evidence>
<dbReference type="FunCoup" id="A0A1S3WQL4">
    <property type="interactions" value="151"/>
</dbReference>
<dbReference type="CDD" id="cd15815">
    <property type="entry name" value="SPRY_PRY_TRIM38"/>
    <property type="match status" value="1"/>
</dbReference>
<feature type="domain" description="B box-type" evidence="19">
    <location>
        <begin position="87"/>
        <end position="128"/>
    </location>
</feature>
<evidence type="ECO:0000256" key="4">
    <source>
        <dbReference type="ARBA" id="ARBA00004906"/>
    </source>
</evidence>
<keyword evidence="13" id="KW-0391">Immunity</keyword>
<gene>
    <name evidence="22 23 24 25 26" type="primary">LOC103123932</name>
</gene>
<dbReference type="InterPro" id="IPR003879">
    <property type="entry name" value="Butyrophylin_SPRY"/>
</dbReference>
<comment type="catalytic activity">
    <reaction evidence="1">
        <text>S-ubiquitinyl-[E2 ubiquitin-conjugating enzyme]-L-cysteine + [acceptor protein]-L-lysine = [E2 ubiquitin-conjugating enzyme]-L-cysteine + N(6)-ubiquitinyl-[acceptor protein]-L-lysine.</text>
        <dbReference type="EC" id="2.3.2.27"/>
    </reaction>
</comment>
<dbReference type="InterPro" id="IPR001841">
    <property type="entry name" value="Znf_RING"/>
</dbReference>
<dbReference type="Gene3D" id="3.30.40.10">
    <property type="entry name" value="Zinc/RING finger domain, C3HC4 (zinc finger)"/>
    <property type="match status" value="1"/>
</dbReference>
<evidence type="ECO:0000313" key="23">
    <source>
        <dbReference type="RefSeq" id="XP_060045212.1"/>
    </source>
</evidence>
<comment type="subcellular location">
    <subcellularLocation>
        <location evidence="2">Cytoplasm</location>
    </subcellularLocation>
</comment>
<comment type="pathway">
    <text evidence="3">Protein modification; protein sumoylation.</text>
</comment>
<dbReference type="InterPro" id="IPR027370">
    <property type="entry name" value="Znf-RING_euk"/>
</dbReference>
<evidence type="ECO:0000313" key="26">
    <source>
        <dbReference type="RefSeq" id="XP_060045216.1"/>
    </source>
</evidence>
<dbReference type="InterPro" id="IPR003877">
    <property type="entry name" value="SPRY_dom"/>
</dbReference>
<dbReference type="SMART" id="SM00449">
    <property type="entry name" value="SPRY"/>
    <property type="match status" value="1"/>
</dbReference>
<proteinExistence type="predicted"/>
<comment type="subunit">
    <text evidence="14">Interacts (via B30.2/SPRY domain) with TAB2 and TAB3.</text>
</comment>
<evidence type="ECO:0000256" key="8">
    <source>
        <dbReference type="ARBA" id="ARBA00022679"/>
    </source>
</evidence>
<keyword evidence="7" id="KW-0399">Innate immunity</keyword>
<dbReference type="Gene3D" id="3.30.160.60">
    <property type="entry name" value="Classic Zinc Finger"/>
    <property type="match status" value="1"/>
</dbReference>
<evidence type="ECO:0000256" key="5">
    <source>
        <dbReference type="ARBA" id="ARBA00012483"/>
    </source>
</evidence>
<dbReference type="RefSeq" id="XP_016048661.1">
    <property type="nucleotide sequence ID" value="XM_016193175.1"/>
</dbReference>
<evidence type="ECO:0000313" key="22">
    <source>
        <dbReference type="RefSeq" id="XP_016048661.1"/>
    </source>
</evidence>
<dbReference type="GO" id="GO:1903900">
    <property type="term" value="P:regulation of viral life cycle"/>
    <property type="evidence" value="ECO:0007669"/>
    <property type="project" value="UniProtKB-ARBA"/>
</dbReference>
<dbReference type="RefSeq" id="XP_060045216.1">
    <property type="nucleotide sequence ID" value="XM_060189233.1"/>
</dbReference>
<dbReference type="SUPFAM" id="SSF49899">
    <property type="entry name" value="Concanavalin A-like lectins/glucanases"/>
    <property type="match status" value="1"/>
</dbReference>
<dbReference type="InterPro" id="IPR001870">
    <property type="entry name" value="B30.2/SPRY"/>
</dbReference>
<comment type="pathway">
    <text evidence="4">Protein modification; protein ubiquitination.</text>
</comment>
<dbReference type="CDD" id="cd19761">
    <property type="entry name" value="Bbox2_TRIM5-like"/>
    <property type="match status" value="1"/>
</dbReference>
<evidence type="ECO:0000256" key="12">
    <source>
        <dbReference type="ARBA" id="ARBA00022833"/>
    </source>
</evidence>
<dbReference type="Pfam" id="PF13765">
    <property type="entry name" value="PRY"/>
    <property type="match status" value="1"/>
</dbReference>
<evidence type="ECO:0000313" key="24">
    <source>
        <dbReference type="RefSeq" id="XP_060045213.1"/>
    </source>
</evidence>
<dbReference type="InterPro" id="IPR035790">
    <property type="entry name" value="SPRY/PRY_TRIM38"/>
</dbReference>
<dbReference type="InterPro" id="IPR043136">
    <property type="entry name" value="B30.2/SPRY_sf"/>
</dbReference>
<evidence type="ECO:0000256" key="10">
    <source>
        <dbReference type="ARBA" id="ARBA00022771"/>
    </source>
</evidence>
<evidence type="ECO:0000256" key="16">
    <source>
        <dbReference type="ARBA" id="ARBA00076822"/>
    </source>
</evidence>
<evidence type="ECO:0000259" key="20">
    <source>
        <dbReference type="PROSITE" id="PS50188"/>
    </source>
</evidence>
<dbReference type="Pfam" id="PF00643">
    <property type="entry name" value="zf-B_box"/>
    <property type="match status" value="1"/>
</dbReference>
<dbReference type="AlphaFoldDB" id="A0A1S3WQL4"/>
<dbReference type="GeneID" id="103123932"/>
<name>A0A1S3WQL4_ERIEU</name>
<evidence type="ECO:0000259" key="18">
    <source>
        <dbReference type="PROSITE" id="PS50089"/>
    </source>
</evidence>
<dbReference type="PROSITE" id="PS00518">
    <property type="entry name" value="ZF_RING_1"/>
    <property type="match status" value="1"/>
</dbReference>
<dbReference type="SUPFAM" id="SSF57845">
    <property type="entry name" value="B-box zinc-binding domain"/>
    <property type="match status" value="1"/>
</dbReference>
<keyword evidence="10 17" id="KW-0863">Zinc-finger</keyword>
<dbReference type="Proteomes" id="UP001652624">
    <property type="component" value="Chromosome 4"/>
</dbReference>
<evidence type="ECO:0000256" key="11">
    <source>
        <dbReference type="ARBA" id="ARBA00022786"/>
    </source>
</evidence>
<dbReference type="PROSITE" id="PS50119">
    <property type="entry name" value="ZF_BBOX"/>
    <property type="match status" value="1"/>
</dbReference>
<dbReference type="GO" id="GO:0045087">
    <property type="term" value="P:innate immune response"/>
    <property type="evidence" value="ECO:0007669"/>
    <property type="project" value="UniProtKB-KW"/>
</dbReference>
<evidence type="ECO:0000256" key="13">
    <source>
        <dbReference type="ARBA" id="ARBA00022859"/>
    </source>
</evidence>
<feature type="domain" description="B30.2/SPRY" evidence="20">
    <location>
        <begin position="273"/>
        <end position="463"/>
    </location>
</feature>
<dbReference type="PROSITE" id="PS50089">
    <property type="entry name" value="ZF_RING_2"/>
    <property type="match status" value="1"/>
</dbReference>
<keyword evidence="8" id="KW-0808">Transferase</keyword>
<dbReference type="InterPro" id="IPR013320">
    <property type="entry name" value="ConA-like_dom_sf"/>
</dbReference>
<protein>
    <recommendedName>
        <fullName evidence="15">E3 ubiquitin-protein ligase TRIM38</fullName>
        <ecNumber evidence="5">2.3.2.27</ecNumber>
    </recommendedName>
    <alternativeName>
        <fullName evidence="16">Tripartite motif-containing protein 38</fullName>
    </alternativeName>
</protein>
<keyword evidence="11" id="KW-0833">Ubl conjugation pathway</keyword>
<sequence length="463" mass="53672">MASALSISEKMREEATCSICLQLMTKPVNIDCGHSFCRLCLVDITKNQHSLTFQGMLNCPLCRSPFQSTSLRPNKQLENLIEIIKEMDHDVCKDHGEQLHLFCEDDGQLICWRCEWAPQHKGHLTALVEDVYQSYKKKLQEAATTVRVHEYKCRVQKLFTEDQIKEWEEKIELKRQEIQSDFTNLHNFLHEEEKSYLWKLEKEREQILKRLRDSEVSLDKKSHELQTHILELEEKCQGSAQNLLQDVKNTLIRSSGMKLETPEDISLDIHTICNVPEFYFDLKTMLKRYQVSVTLDPDTPHHELILSEDQRQVTCGCNQRKIISSRRFSILHCVLGCESFTSGRYYFEVDVGEGTQWDLGVCLENVPRDITTIQGPHSGFWVIRLCNTKGYVALTSPLTSLPLKEKPLVVGVFLDYEAGLVSFYNMTTGSHIFTFPKATFSDTLRPFFQVYHYSPLFLPPPHE</sequence>
<dbReference type="GO" id="GO:0008270">
    <property type="term" value="F:zinc ion binding"/>
    <property type="evidence" value="ECO:0007669"/>
    <property type="project" value="UniProtKB-KW"/>
</dbReference>
<dbReference type="PANTHER" id="PTHR24103">
    <property type="entry name" value="E3 UBIQUITIN-PROTEIN LIGASE TRIM"/>
    <property type="match status" value="1"/>
</dbReference>
<dbReference type="STRING" id="9365.ENSEEUP00000003102"/>
<dbReference type="GO" id="GO:0010468">
    <property type="term" value="P:regulation of gene expression"/>
    <property type="evidence" value="ECO:0007669"/>
    <property type="project" value="UniProtKB-ARBA"/>
</dbReference>
<keyword evidence="6" id="KW-0963">Cytoplasm</keyword>
<dbReference type="RefSeq" id="XP_060045212.1">
    <property type="nucleotide sequence ID" value="XM_060189229.1"/>
</dbReference>
<evidence type="ECO:0000256" key="15">
    <source>
        <dbReference type="ARBA" id="ARBA00073071"/>
    </source>
</evidence>
<dbReference type="GO" id="GO:0048524">
    <property type="term" value="P:positive regulation of viral process"/>
    <property type="evidence" value="ECO:0007669"/>
    <property type="project" value="UniProtKB-ARBA"/>
</dbReference>
<evidence type="ECO:0000256" key="6">
    <source>
        <dbReference type="ARBA" id="ARBA00022490"/>
    </source>
</evidence>
<evidence type="ECO:0000259" key="19">
    <source>
        <dbReference type="PROSITE" id="PS50119"/>
    </source>
</evidence>
<dbReference type="SMART" id="SM00589">
    <property type="entry name" value="PRY"/>
    <property type="match status" value="1"/>
</dbReference>
<evidence type="ECO:0000256" key="1">
    <source>
        <dbReference type="ARBA" id="ARBA00000900"/>
    </source>
</evidence>
<dbReference type="FunFam" id="2.60.120.920:FF:000072">
    <property type="entry name" value="Tripartite motif containing 38"/>
    <property type="match status" value="1"/>
</dbReference>
<dbReference type="GO" id="GO:0061630">
    <property type="term" value="F:ubiquitin protein ligase activity"/>
    <property type="evidence" value="ECO:0007669"/>
    <property type="project" value="UniProtKB-EC"/>
</dbReference>
<dbReference type="Gene3D" id="2.60.120.920">
    <property type="match status" value="1"/>
</dbReference>
<feature type="domain" description="RING-type" evidence="18">
    <location>
        <begin position="17"/>
        <end position="63"/>
    </location>
</feature>
<reference evidence="22" key="1">
    <citation type="submission" date="2025-04" db="UniProtKB">
        <authorList>
            <consortium name="RefSeq"/>
        </authorList>
    </citation>
    <scope>IDENTIFICATION</scope>
</reference>
<evidence type="ECO:0000313" key="21">
    <source>
        <dbReference type="Proteomes" id="UP001652624"/>
    </source>
</evidence>
<dbReference type="Pfam" id="PF00622">
    <property type="entry name" value="SPRY"/>
    <property type="match status" value="1"/>
</dbReference>
<dbReference type="SMART" id="SM00184">
    <property type="entry name" value="RING"/>
    <property type="match status" value="1"/>
</dbReference>
<dbReference type="InterPro" id="IPR050143">
    <property type="entry name" value="TRIM/RBCC"/>
</dbReference>
<dbReference type="InterPro" id="IPR006574">
    <property type="entry name" value="PRY"/>
</dbReference>
<dbReference type="RefSeq" id="XP_060045215.1">
    <property type="nucleotide sequence ID" value="XM_060189232.1"/>
</dbReference>
<dbReference type="RefSeq" id="XP_060045213.1">
    <property type="nucleotide sequence ID" value="XM_060189230.1"/>
</dbReference>
<evidence type="ECO:0000256" key="2">
    <source>
        <dbReference type="ARBA" id="ARBA00004496"/>
    </source>
</evidence>
<dbReference type="SUPFAM" id="SSF57850">
    <property type="entry name" value="RING/U-box"/>
    <property type="match status" value="1"/>
</dbReference>